<dbReference type="EMBL" id="ML209158">
    <property type="protein sequence ID" value="TFK58881.1"/>
    <property type="molecule type" value="Genomic_DNA"/>
</dbReference>
<keyword evidence="2" id="KW-1185">Reference proteome</keyword>
<proteinExistence type="predicted"/>
<reference evidence="1 2" key="1">
    <citation type="journal article" date="2019" name="Nat. Ecol. Evol.">
        <title>Megaphylogeny resolves global patterns of mushroom evolution.</title>
        <authorList>
            <person name="Varga T."/>
            <person name="Krizsan K."/>
            <person name="Foldi C."/>
            <person name="Dima B."/>
            <person name="Sanchez-Garcia M."/>
            <person name="Sanchez-Ramirez S."/>
            <person name="Szollosi G.J."/>
            <person name="Szarkandi J.G."/>
            <person name="Papp V."/>
            <person name="Albert L."/>
            <person name="Andreopoulos W."/>
            <person name="Angelini C."/>
            <person name="Antonin V."/>
            <person name="Barry K.W."/>
            <person name="Bougher N.L."/>
            <person name="Buchanan P."/>
            <person name="Buyck B."/>
            <person name="Bense V."/>
            <person name="Catcheside P."/>
            <person name="Chovatia M."/>
            <person name="Cooper J."/>
            <person name="Damon W."/>
            <person name="Desjardin D."/>
            <person name="Finy P."/>
            <person name="Geml J."/>
            <person name="Haridas S."/>
            <person name="Hughes K."/>
            <person name="Justo A."/>
            <person name="Karasinski D."/>
            <person name="Kautmanova I."/>
            <person name="Kiss B."/>
            <person name="Kocsube S."/>
            <person name="Kotiranta H."/>
            <person name="LaButti K.M."/>
            <person name="Lechner B.E."/>
            <person name="Liimatainen K."/>
            <person name="Lipzen A."/>
            <person name="Lukacs Z."/>
            <person name="Mihaltcheva S."/>
            <person name="Morgado L.N."/>
            <person name="Niskanen T."/>
            <person name="Noordeloos M.E."/>
            <person name="Ohm R.A."/>
            <person name="Ortiz-Santana B."/>
            <person name="Ovrebo C."/>
            <person name="Racz N."/>
            <person name="Riley R."/>
            <person name="Savchenko A."/>
            <person name="Shiryaev A."/>
            <person name="Soop K."/>
            <person name="Spirin V."/>
            <person name="Szebenyi C."/>
            <person name="Tomsovsky M."/>
            <person name="Tulloss R.E."/>
            <person name="Uehling J."/>
            <person name="Grigoriev I.V."/>
            <person name="Vagvolgyi C."/>
            <person name="Papp T."/>
            <person name="Martin F.M."/>
            <person name="Miettinen O."/>
            <person name="Hibbett D.S."/>
            <person name="Nagy L.G."/>
        </authorList>
    </citation>
    <scope>NUCLEOTIDE SEQUENCE [LARGE SCALE GENOMIC DNA]</scope>
    <source>
        <strain evidence="1 2">NL-1719</strain>
    </source>
</reference>
<protein>
    <submittedName>
        <fullName evidence="1">Uncharacterized protein</fullName>
    </submittedName>
</protein>
<evidence type="ECO:0000313" key="1">
    <source>
        <dbReference type="EMBL" id="TFK58881.1"/>
    </source>
</evidence>
<name>A0ACD2ZZN1_9AGAR</name>
<gene>
    <name evidence="1" type="ORF">BDN72DRAFT_865599</name>
</gene>
<accession>A0ACD2ZZN1</accession>
<sequence>MGRGNDRPVEHPTAKRKIKGYDRDHPGQPDVAAKKRRRTKQEIQDDEREAEEEAAAQKAAQEERFEAATTDIAALEASIRRDKQEKQLNETRPDIATLTTYRDILASKAIAASAELEVAGPSNIGNMSSEHDDVDITEPQTATRINKNRSTASTSSQRQDVEGENGVEEEDILKKDEEMFGGGATGDEYEPSVSDSEDEDKDEEGDGYGVDELVVKAAILELQEQLKKAEGKGKEKKTKGSKKKKSTKGAIRAAVEGKAAPLSQAPDDDADESEAAAVVGKKRKAAQDADTSRKRTKQAEVGGLKTDWKKQVEVKSKAPAVLLKYKKPGAQQGDGGKGKAEAKSQTEAKAGSRKGVAKQPGHQITPRTDNPDDPTHNADDETVGEEGFARDEKLTVLKMGKAAKTGAASNGGRDHKAGTAAMGLRIKPGGDHLKAVKSELNDKFTHSSNSAESPIKRPRYTNKDLPLPHYARDLAIWQDKIKPAIIAWAASLEDPFGANSHPEFNTTIETHWNDEFGHVEITPAVFAVASNAITDWRSAIGKAALKQVDARLRRDHKNSSERKIYVGNMKDNNGYVYQDPVNKSGSYRGELLLTLFATHKAIDDKTNIDHGRPIGALALCCVALERAFKYWKTGTLSNDKENFVAKKWKPRLVKHVGHIKALSSRKWDEIMTKTSEYEVDGSDLDDDEDDDGMADPDDIVVSADDESHAGTWCQDTVLTPAGNYGTILVTDLEYGNGVV</sequence>
<evidence type="ECO:0000313" key="2">
    <source>
        <dbReference type="Proteomes" id="UP000308600"/>
    </source>
</evidence>
<organism evidence="1 2">
    <name type="scientific">Pluteus cervinus</name>
    <dbReference type="NCBI Taxonomy" id="181527"/>
    <lineage>
        <taxon>Eukaryota</taxon>
        <taxon>Fungi</taxon>
        <taxon>Dikarya</taxon>
        <taxon>Basidiomycota</taxon>
        <taxon>Agaricomycotina</taxon>
        <taxon>Agaricomycetes</taxon>
        <taxon>Agaricomycetidae</taxon>
        <taxon>Agaricales</taxon>
        <taxon>Pluteineae</taxon>
        <taxon>Pluteaceae</taxon>
        <taxon>Pluteus</taxon>
    </lineage>
</organism>
<dbReference type="Proteomes" id="UP000308600">
    <property type="component" value="Unassembled WGS sequence"/>
</dbReference>